<protein>
    <submittedName>
        <fullName evidence="10">Conidial pigment biosynthesis oxidase Abr1/brown 1</fullName>
    </submittedName>
</protein>
<dbReference type="RefSeq" id="XP_066660336.1">
    <property type="nucleotide sequence ID" value="XM_066796614.1"/>
</dbReference>
<keyword evidence="3 6" id="KW-0732">Signal</keyword>
<dbReference type="PANTHER" id="PTHR11709">
    <property type="entry name" value="MULTI-COPPER OXIDASE"/>
    <property type="match status" value="1"/>
</dbReference>
<dbReference type="Pfam" id="PF00394">
    <property type="entry name" value="Cu-oxidase"/>
    <property type="match status" value="1"/>
</dbReference>
<keyword evidence="2" id="KW-0479">Metal-binding</keyword>
<dbReference type="InterPro" id="IPR044130">
    <property type="entry name" value="CuRO_2_Fet3-like"/>
</dbReference>
<evidence type="ECO:0000259" key="9">
    <source>
        <dbReference type="Pfam" id="PF07732"/>
    </source>
</evidence>
<keyword evidence="11" id="KW-1185">Reference proteome</keyword>
<evidence type="ECO:0000256" key="4">
    <source>
        <dbReference type="ARBA" id="ARBA00023002"/>
    </source>
</evidence>
<dbReference type="GeneID" id="92029520"/>
<evidence type="ECO:0000313" key="11">
    <source>
        <dbReference type="Proteomes" id="UP001360953"/>
    </source>
</evidence>
<feature type="chain" id="PRO_5046581846" evidence="6">
    <location>
        <begin position="16"/>
        <end position="562"/>
    </location>
</feature>
<dbReference type="Pfam" id="PF07732">
    <property type="entry name" value="Cu-oxidase_3"/>
    <property type="match status" value="1"/>
</dbReference>
<evidence type="ECO:0000256" key="6">
    <source>
        <dbReference type="SAM" id="SignalP"/>
    </source>
</evidence>
<name>A0ABR1MD15_9PEZI</name>
<evidence type="ECO:0000256" key="3">
    <source>
        <dbReference type="ARBA" id="ARBA00022729"/>
    </source>
</evidence>
<dbReference type="InterPro" id="IPR008972">
    <property type="entry name" value="Cupredoxin"/>
</dbReference>
<dbReference type="Gene3D" id="2.60.40.420">
    <property type="entry name" value="Cupredoxins - blue copper proteins"/>
    <property type="match status" value="3"/>
</dbReference>
<dbReference type="PROSITE" id="PS00080">
    <property type="entry name" value="MULTICOPPER_OXIDASE2"/>
    <property type="match status" value="1"/>
</dbReference>
<evidence type="ECO:0000313" key="10">
    <source>
        <dbReference type="EMBL" id="KAK7545101.1"/>
    </source>
</evidence>
<evidence type="ECO:0000259" key="7">
    <source>
        <dbReference type="Pfam" id="PF00394"/>
    </source>
</evidence>
<evidence type="ECO:0000259" key="8">
    <source>
        <dbReference type="Pfam" id="PF07731"/>
    </source>
</evidence>
<dbReference type="InterPro" id="IPR033138">
    <property type="entry name" value="Cu_oxidase_CS"/>
</dbReference>
<dbReference type="CDD" id="cd13851">
    <property type="entry name" value="CuRO_1_Fet3p"/>
    <property type="match status" value="1"/>
</dbReference>
<organism evidence="10 11">
    <name type="scientific">Phyllosticta citribraziliensis</name>
    <dbReference type="NCBI Taxonomy" id="989973"/>
    <lineage>
        <taxon>Eukaryota</taxon>
        <taxon>Fungi</taxon>
        <taxon>Dikarya</taxon>
        <taxon>Ascomycota</taxon>
        <taxon>Pezizomycotina</taxon>
        <taxon>Dothideomycetes</taxon>
        <taxon>Dothideomycetes incertae sedis</taxon>
        <taxon>Botryosphaeriales</taxon>
        <taxon>Phyllostictaceae</taxon>
        <taxon>Phyllosticta</taxon>
    </lineage>
</organism>
<feature type="domain" description="Plastocyanin-like" evidence="9">
    <location>
        <begin position="24"/>
        <end position="138"/>
    </location>
</feature>
<dbReference type="PANTHER" id="PTHR11709:SF361">
    <property type="entry name" value="IRON TRANSPORT MULTICOPPER OXIDASE FET3"/>
    <property type="match status" value="1"/>
</dbReference>
<proteinExistence type="inferred from homology"/>
<comment type="caution">
    <text evidence="10">The sequence shown here is derived from an EMBL/GenBank/DDBJ whole genome shotgun (WGS) entry which is preliminary data.</text>
</comment>
<dbReference type="InterPro" id="IPR002355">
    <property type="entry name" value="Cu_oxidase_Cu_BS"/>
</dbReference>
<feature type="domain" description="Plastocyanin-like" evidence="7">
    <location>
        <begin position="153"/>
        <end position="290"/>
    </location>
</feature>
<dbReference type="InterPro" id="IPR011706">
    <property type="entry name" value="Cu-oxidase_C"/>
</dbReference>
<feature type="domain" description="Plastocyanin-like" evidence="8">
    <location>
        <begin position="351"/>
        <end position="486"/>
    </location>
</feature>
<dbReference type="EMBL" id="JBBPEH010000001">
    <property type="protein sequence ID" value="KAK7545101.1"/>
    <property type="molecule type" value="Genomic_DNA"/>
</dbReference>
<keyword evidence="4" id="KW-0560">Oxidoreductase</keyword>
<comment type="similarity">
    <text evidence="1">Belongs to the multicopper oxidase family.</text>
</comment>
<dbReference type="PROSITE" id="PS00079">
    <property type="entry name" value="MULTICOPPER_OXIDASE1"/>
    <property type="match status" value="1"/>
</dbReference>
<accession>A0ABR1MD15</accession>
<evidence type="ECO:0000256" key="1">
    <source>
        <dbReference type="ARBA" id="ARBA00010609"/>
    </source>
</evidence>
<dbReference type="Pfam" id="PF07731">
    <property type="entry name" value="Cu-oxidase_2"/>
    <property type="match status" value="1"/>
</dbReference>
<keyword evidence="5" id="KW-0186">Copper</keyword>
<dbReference type="InterPro" id="IPR045087">
    <property type="entry name" value="Cu-oxidase_fam"/>
</dbReference>
<dbReference type="InterPro" id="IPR011707">
    <property type="entry name" value="Cu-oxidase-like_N"/>
</dbReference>
<dbReference type="InterPro" id="IPR001117">
    <property type="entry name" value="Cu-oxidase_2nd"/>
</dbReference>
<feature type="signal peptide" evidence="6">
    <location>
        <begin position="1"/>
        <end position="15"/>
    </location>
</feature>
<evidence type="ECO:0000256" key="5">
    <source>
        <dbReference type="ARBA" id="ARBA00023008"/>
    </source>
</evidence>
<sequence>MFSLLLLSFASLGLSKVVTLDWDITWVNASPDGHERAVIGINGQWPPPPLEVDVNDTIIANVRNSLGNETTGIHWHGMWQRGSNEMDGAGEITQCGIPPGSTFRYEFVAYPAGTHWCHSHEKGQYPDGLRLPMIVHDNSPESSKAQSGATREIILPVSDWYNEEIPYLLREYLGPENRQGIMPSPDSNLVNDTTRPTIIDMKPGEKVYIRIVNMGALAFQNIEFDQHDFQVVAIDGVPVKPTTWKGLKVTPGQRYDIVLTGLDKPSGNYAFAVQQSITGTKTLGVLNYGGRRFVPNNFSVDESLAGDDFTLQPTTGEKILEPVDQRIVLDSRQLYYKDVGSRITLGNDSYIAPETPSLYTALTTGPAASNPFIYGQVNAHVLQPDSIVEIVINSASNTSLDLGGVGHPMHLHGHTFQVVSRSDTTFDESTAVWSETPMVRDVVNVAPSGSVVIRFRADNPGAWLLHCHLEYHLSAGMAAVMIEAPEQLQRSGIEIPSDHLAACRRQDITPSGNCAGSPRLLDTASCRQFERHPSGALITGDHSKVANTTLEPIRRRSMDWHA</sequence>
<dbReference type="CDD" id="cd13877">
    <property type="entry name" value="CuRO_2_Fet3p_like"/>
    <property type="match status" value="1"/>
</dbReference>
<dbReference type="SUPFAM" id="SSF49503">
    <property type="entry name" value="Cupredoxins"/>
    <property type="match status" value="3"/>
</dbReference>
<gene>
    <name evidence="10" type="ORF">J3D65DRAFT_49350</name>
</gene>
<reference evidence="10 11" key="1">
    <citation type="submission" date="2024-04" db="EMBL/GenBank/DDBJ databases">
        <title>Phyllosticta paracitricarpa is synonymous to the EU quarantine fungus P. citricarpa based on phylogenomic analyses.</title>
        <authorList>
            <consortium name="Lawrence Berkeley National Laboratory"/>
            <person name="Van ingen-buijs V.A."/>
            <person name="Van westerhoven A.C."/>
            <person name="Haridas S."/>
            <person name="Skiadas P."/>
            <person name="Martin F."/>
            <person name="Groenewald J.Z."/>
            <person name="Crous P.W."/>
            <person name="Seidl M.F."/>
        </authorList>
    </citation>
    <scope>NUCLEOTIDE SEQUENCE [LARGE SCALE GENOMIC DNA]</scope>
    <source>
        <strain evidence="10 11">CPC 17464</strain>
    </source>
</reference>
<dbReference type="Proteomes" id="UP001360953">
    <property type="component" value="Unassembled WGS sequence"/>
</dbReference>
<evidence type="ECO:0000256" key="2">
    <source>
        <dbReference type="ARBA" id="ARBA00022723"/>
    </source>
</evidence>